<sequence length="133" mass="14573">MSQPESPARGLSSTSQRWPEIPGAELTATYDSWTEELPSTKTQGEFAVYRCRLCSKSFTLFWLDLFDDDVRGPRVIPGFRNAELDCACPPSVLFVRALALDLEHRSTGAPSDAGNLADRLAAEHGFVVPTVDA</sequence>
<dbReference type="AlphaFoldDB" id="D1BU63"/>
<keyword evidence="2" id="KW-1185">Reference proteome</keyword>
<evidence type="ECO:0000313" key="2">
    <source>
        <dbReference type="Proteomes" id="UP000002255"/>
    </source>
</evidence>
<dbReference type="HOGENOM" id="CLU_1905971_0_0_11"/>
<proteinExistence type="predicted"/>
<gene>
    <name evidence="1" type="ordered locus">Xcel_2058</name>
</gene>
<reference evidence="2" key="1">
    <citation type="submission" date="2009-11" db="EMBL/GenBank/DDBJ databases">
        <title>The complete chromosome of Xylanimonas cellulosilytica DSM 15894.</title>
        <authorList>
            <consortium name="US DOE Joint Genome Institute (JGI-PGF)"/>
            <person name="Lucas S."/>
            <person name="Copeland A."/>
            <person name="Lapidus A."/>
            <person name="Glavina del Rio T."/>
            <person name="Dalin E."/>
            <person name="Tice H."/>
            <person name="Bruce D."/>
            <person name="Goodwin L."/>
            <person name="Pitluck S."/>
            <person name="Kyrpides N."/>
            <person name="Mavromatis K."/>
            <person name="Ivanova N."/>
            <person name="Mikhailova N."/>
            <person name="Foster B."/>
            <person name="Clum A."/>
            <person name="Brettin T."/>
            <person name="Detter J.C."/>
            <person name="Han C."/>
            <person name="Larimer F."/>
            <person name="Land M."/>
            <person name="Hauser L."/>
            <person name="Markowitz V."/>
            <person name="Cheng J.F."/>
            <person name="Hugenholtz P."/>
            <person name="Woyke T."/>
            <person name="Wu D."/>
            <person name="Gehrich-Schroeter G."/>
            <person name="Schneider S."/>
            <person name="Pukall S.R."/>
            <person name="Klenk H.P."/>
            <person name="Eisen J.A."/>
        </authorList>
    </citation>
    <scope>NUCLEOTIDE SEQUENCE [LARGE SCALE GENOMIC DNA]</scope>
    <source>
        <strain evidence="2">DSM 15894 / CECT 5975 / LMG 20990 / XIL07</strain>
    </source>
</reference>
<protein>
    <submittedName>
        <fullName evidence="1">Uncharacterized protein</fullName>
    </submittedName>
</protein>
<dbReference type="RefSeq" id="WP_012878818.1">
    <property type="nucleotide sequence ID" value="NC_013530.1"/>
</dbReference>
<organism evidence="1 2">
    <name type="scientific">Xylanimonas cellulosilytica (strain DSM 15894 / JCM 12276 / CECT 5975 / KCTC 9989 / LMG 20990 / NBRC 107835 / XIL07)</name>
    <dbReference type="NCBI Taxonomy" id="446471"/>
    <lineage>
        <taxon>Bacteria</taxon>
        <taxon>Bacillati</taxon>
        <taxon>Actinomycetota</taxon>
        <taxon>Actinomycetes</taxon>
        <taxon>Micrococcales</taxon>
        <taxon>Promicromonosporaceae</taxon>
        <taxon>Xylanimonas</taxon>
    </lineage>
</organism>
<reference evidence="1 2" key="2">
    <citation type="journal article" date="2010" name="Stand. Genomic Sci.">
        <title>Complete genome sequence of Xylanimonas cellulosilytica type strain (XIL07).</title>
        <authorList>
            <person name="Foster B."/>
            <person name="Pukall R."/>
            <person name="Abt B."/>
            <person name="Nolan M."/>
            <person name="Glavina Del Rio T."/>
            <person name="Chen F."/>
            <person name="Lucas S."/>
            <person name="Tice H."/>
            <person name="Pitluck S."/>
            <person name="Cheng J.-F."/>
            <person name="Chertkov O."/>
            <person name="Brettin T."/>
            <person name="Han C."/>
            <person name="Detter J.C."/>
            <person name="Bruce D."/>
            <person name="Goodwin L."/>
            <person name="Ivanova N."/>
            <person name="Mavromatis K."/>
            <person name="Pati A."/>
            <person name="Mikhailova N."/>
            <person name="Chen A."/>
            <person name="Palaniappan K."/>
            <person name="Land M."/>
            <person name="Hauser L."/>
            <person name="Chang Y.-J."/>
            <person name="Jeffries C.D."/>
            <person name="Chain P."/>
            <person name="Rohde M."/>
            <person name="Goeker M."/>
            <person name="Bristow J."/>
            <person name="Eisen J.A."/>
            <person name="Markowitz V."/>
            <person name="Hugenholtz P."/>
            <person name="Kyrpides N.C."/>
            <person name="Klenk H.-P."/>
            <person name="Lapidus A."/>
        </authorList>
    </citation>
    <scope>NUCLEOTIDE SEQUENCE [LARGE SCALE GENOMIC DNA]</scope>
    <source>
        <strain evidence="2">DSM 15894 / CECT 5975 / LMG 20990 / XIL07</strain>
    </source>
</reference>
<evidence type="ECO:0000313" key="1">
    <source>
        <dbReference type="EMBL" id="ACZ31076.1"/>
    </source>
</evidence>
<name>D1BU63_XYLCX</name>
<dbReference type="Proteomes" id="UP000002255">
    <property type="component" value="Chromosome"/>
</dbReference>
<dbReference type="KEGG" id="xce:Xcel_2058"/>
<dbReference type="EMBL" id="CP001821">
    <property type="protein sequence ID" value="ACZ31076.1"/>
    <property type="molecule type" value="Genomic_DNA"/>
</dbReference>
<accession>D1BU63</accession>